<feature type="transmembrane region" description="Helical" evidence="1">
    <location>
        <begin position="140"/>
        <end position="165"/>
    </location>
</feature>
<dbReference type="EMBL" id="UYWY01020992">
    <property type="protein sequence ID" value="VDM43118.1"/>
    <property type="molecule type" value="Genomic_DNA"/>
</dbReference>
<keyword evidence="1" id="KW-0472">Membrane</keyword>
<dbReference type="WBParaSite" id="TCNE_0001179701-mRNA-1">
    <property type="protein sequence ID" value="TCNE_0001179701-mRNA-1"/>
    <property type="gene ID" value="TCNE_0001179701"/>
</dbReference>
<feature type="transmembrane region" description="Helical" evidence="1">
    <location>
        <begin position="57"/>
        <end position="83"/>
    </location>
</feature>
<name>A0A183UTH7_TOXCA</name>
<feature type="transmembrane region" description="Helical" evidence="1">
    <location>
        <begin position="21"/>
        <end position="45"/>
    </location>
</feature>
<evidence type="ECO:0000313" key="2">
    <source>
        <dbReference type="EMBL" id="VDM43118.1"/>
    </source>
</evidence>
<keyword evidence="1" id="KW-1133">Transmembrane helix</keyword>
<reference evidence="4" key="1">
    <citation type="submission" date="2016-06" db="UniProtKB">
        <authorList>
            <consortium name="WormBaseParasite"/>
        </authorList>
    </citation>
    <scope>IDENTIFICATION</scope>
</reference>
<dbReference type="AlphaFoldDB" id="A0A183UTH7"/>
<dbReference type="Proteomes" id="UP000050794">
    <property type="component" value="Unassembled WGS sequence"/>
</dbReference>
<keyword evidence="1" id="KW-0812">Transmembrane</keyword>
<organism evidence="3 4">
    <name type="scientific">Toxocara canis</name>
    <name type="common">Canine roundworm</name>
    <dbReference type="NCBI Taxonomy" id="6265"/>
    <lineage>
        <taxon>Eukaryota</taxon>
        <taxon>Metazoa</taxon>
        <taxon>Ecdysozoa</taxon>
        <taxon>Nematoda</taxon>
        <taxon>Chromadorea</taxon>
        <taxon>Rhabditida</taxon>
        <taxon>Spirurina</taxon>
        <taxon>Ascaridomorpha</taxon>
        <taxon>Ascaridoidea</taxon>
        <taxon>Toxocaridae</taxon>
        <taxon>Toxocara</taxon>
    </lineage>
</organism>
<gene>
    <name evidence="2" type="ORF">TCNE_LOCUS11797</name>
</gene>
<accession>A0A183UTH7</accession>
<evidence type="ECO:0000313" key="4">
    <source>
        <dbReference type="WBParaSite" id="TCNE_0001179701-mRNA-1"/>
    </source>
</evidence>
<protein>
    <submittedName>
        <fullName evidence="4">G_PROTEIN_RECEP_F1_2 domain-containing protein</fullName>
    </submittedName>
</protein>
<evidence type="ECO:0000313" key="3">
    <source>
        <dbReference type="Proteomes" id="UP000050794"/>
    </source>
</evidence>
<feature type="transmembrane region" description="Helical" evidence="1">
    <location>
        <begin position="95"/>
        <end position="120"/>
    </location>
</feature>
<reference evidence="2 3" key="2">
    <citation type="submission" date="2018-11" db="EMBL/GenBank/DDBJ databases">
        <authorList>
            <consortium name="Pathogen Informatics"/>
        </authorList>
    </citation>
    <scope>NUCLEOTIDE SEQUENCE [LARGE SCALE GENOMIC DNA]</scope>
</reference>
<keyword evidence="3" id="KW-1185">Reference proteome</keyword>
<sequence>MIVEYKETDYEETIFGIRAELIVGTVYLTTSTLCLVPLLLILKLFTTEKDMRSNVSYTIMFHIGISDVIQLSAHIASAVFVFWQSTFHPLVDKVLCGLCYTWGVLVITCCLTPFVGLIFVPASFVWRYDDSPLSTSFAQVDFVLCLSFCAISLFVYIVIVLKLLIMVSVLHSSSTVH</sequence>
<proteinExistence type="predicted"/>
<evidence type="ECO:0000256" key="1">
    <source>
        <dbReference type="SAM" id="Phobius"/>
    </source>
</evidence>